<reference evidence="7 8" key="1">
    <citation type="submission" date="2019-04" db="EMBL/GenBank/DDBJ databases">
        <title>Chromosome genome assembly for Takifugu flavidus.</title>
        <authorList>
            <person name="Xiao S."/>
        </authorList>
    </citation>
    <scope>NUCLEOTIDE SEQUENCE [LARGE SCALE GENOMIC DNA]</scope>
    <source>
        <strain evidence="7">HTHZ2018</strain>
        <tissue evidence="7">Muscle</tissue>
    </source>
</reference>
<keyword evidence="4 5" id="KW-0472">Membrane</keyword>
<keyword evidence="2 5" id="KW-0812">Transmembrane</keyword>
<evidence type="ECO:0000313" key="7">
    <source>
        <dbReference type="EMBL" id="TWW65004.1"/>
    </source>
</evidence>
<keyword evidence="3 5" id="KW-1133">Transmembrane helix</keyword>
<protein>
    <submittedName>
        <fullName evidence="7">Prestin Solute carrier family 26 member 5</fullName>
    </submittedName>
</protein>
<evidence type="ECO:0000256" key="1">
    <source>
        <dbReference type="ARBA" id="ARBA00004141"/>
    </source>
</evidence>
<feature type="domain" description="SLC26A/SulP transporter" evidence="6">
    <location>
        <begin position="25"/>
        <end position="216"/>
    </location>
</feature>
<evidence type="ECO:0000256" key="5">
    <source>
        <dbReference type="SAM" id="Phobius"/>
    </source>
</evidence>
<keyword evidence="8" id="KW-1185">Reference proteome</keyword>
<comment type="subcellular location">
    <subcellularLocation>
        <location evidence="1">Membrane</location>
        <topology evidence="1">Multi-pass membrane protein</topology>
    </subcellularLocation>
</comment>
<comment type="caution">
    <text evidence="7">The sequence shown here is derived from an EMBL/GenBank/DDBJ whole genome shotgun (WGS) entry which is preliminary data.</text>
</comment>
<evidence type="ECO:0000259" key="6">
    <source>
        <dbReference type="Pfam" id="PF00916"/>
    </source>
</evidence>
<evidence type="ECO:0000256" key="2">
    <source>
        <dbReference type="ARBA" id="ARBA00022692"/>
    </source>
</evidence>
<feature type="transmembrane region" description="Helical" evidence="5">
    <location>
        <begin position="35"/>
        <end position="62"/>
    </location>
</feature>
<dbReference type="PANTHER" id="PTHR11814">
    <property type="entry name" value="SULFATE TRANSPORTER"/>
    <property type="match status" value="1"/>
</dbReference>
<sequence>MREAPDSMFYILGANGTNSSLILDKTARDTRRVQVAVALTTLVGLIQLAFGLLRFGFVAIYLTEPLIRGFTTAASIHVCVSQLKYLLGSFTAVVGDITSTNVATVILGLGCLVVLYVIKDLNERFKKKLPIPIPGEMVIVIVSTGISYGLSLSSDYNVDVVGNIPTGLLPPTIPEFSLMPHLLADSFAVAIVGFSMGISLSKIFALKHGYSVDGNQVE</sequence>
<name>A0A5C6NC24_9TELE</name>
<dbReference type="InterPro" id="IPR001902">
    <property type="entry name" value="SLC26A/SulP_fam"/>
</dbReference>
<feature type="transmembrane region" description="Helical" evidence="5">
    <location>
        <begin position="97"/>
        <end position="117"/>
    </location>
</feature>
<dbReference type="EMBL" id="RHFK02000015">
    <property type="protein sequence ID" value="TWW65004.1"/>
    <property type="molecule type" value="Genomic_DNA"/>
</dbReference>
<proteinExistence type="predicted"/>
<evidence type="ECO:0000256" key="3">
    <source>
        <dbReference type="ARBA" id="ARBA00022989"/>
    </source>
</evidence>
<feature type="transmembrane region" description="Helical" evidence="5">
    <location>
        <begin position="129"/>
        <end position="150"/>
    </location>
</feature>
<dbReference type="Pfam" id="PF00916">
    <property type="entry name" value="Sulfate_transp"/>
    <property type="match status" value="1"/>
</dbReference>
<dbReference type="GO" id="GO:0055085">
    <property type="term" value="P:transmembrane transport"/>
    <property type="evidence" value="ECO:0007669"/>
    <property type="project" value="InterPro"/>
</dbReference>
<organism evidence="7 8">
    <name type="scientific">Takifugu flavidus</name>
    <name type="common">sansaifugu</name>
    <dbReference type="NCBI Taxonomy" id="433684"/>
    <lineage>
        <taxon>Eukaryota</taxon>
        <taxon>Metazoa</taxon>
        <taxon>Chordata</taxon>
        <taxon>Craniata</taxon>
        <taxon>Vertebrata</taxon>
        <taxon>Euteleostomi</taxon>
        <taxon>Actinopterygii</taxon>
        <taxon>Neopterygii</taxon>
        <taxon>Teleostei</taxon>
        <taxon>Neoteleostei</taxon>
        <taxon>Acanthomorphata</taxon>
        <taxon>Eupercaria</taxon>
        <taxon>Tetraodontiformes</taxon>
        <taxon>Tetradontoidea</taxon>
        <taxon>Tetraodontidae</taxon>
        <taxon>Takifugu</taxon>
    </lineage>
</organism>
<dbReference type="AlphaFoldDB" id="A0A5C6NC24"/>
<evidence type="ECO:0000256" key="4">
    <source>
        <dbReference type="ARBA" id="ARBA00023136"/>
    </source>
</evidence>
<gene>
    <name evidence="7" type="ORF">D4764_22G0006510</name>
</gene>
<dbReference type="GO" id="GO:0016020">
    <property type="term" value="C:membrane"/>
    <property type="evidence" value="ECO:0007669"/>
    <property type="project" value="UniProtKB-SubCell"/>
</dbReference>
<feature type="transmembrane region" description="Helical" evidence="5">
    <location>
        <begin position="178"/>
        <end position="200"/>
    </location>
</feature>
<accession>A0A5C6NC24</accession>
<dbReference type="Proteomes" id="UP000324091">
    <property type="component" value="Chromosome 22"/>
</dbReference>
<evidence type="ECO:0000313" key="8">
    <source>
        <dbReference type="Proteomes" id="UP000324091"/>
    </source>
</evidence>
<dbReference type="InterPro" id="IPR011547">
    <property type="entry name" value="SLC26A/SulP_dom"/>
</dbReference>